<accession>A0ABN2FU02</accession>
<comment type="caution">
    <text evidence="1">The sequence shown here is derived from an EMBL/GenBank/DDBJ whole genome shotgun (WGS) entry which is preliminary data.</text>
</comment>
<reference evidence="1 2" key="1">
    <citation type="journal article" date="2019" name="Int. J. Syst. Evol. Microbiol.">
        <title>The Global Catalogue of Microorganisms (GCM) 10K type strain sequencing project: providing services to taxonomists for standard genome sequencing and annotation.</title>
        <authorList>
            <consortium name="The Broad Institute Genomics Platform"/>
            <consortium name="The Broad Institute Genome Sequencing Center for Infectious Disease"/>
            <person name="Wu L."/>
            <person name="Ma J."/>
        </authorList>
    </citation>
    <scope>NUCLEOTIDE SEQUENCE [LARGE SCALE GENOMIC DNA]</scope>
    <source>
        <strain evidence="1 2">JCM 14306</strain>
    </source>
</reference>
<evidence type="ECO:0000313" key="1">
    <source>
        <dbReference type="EMBL" id="GAA1659590.1"/>
    </source>
</evidence>
<evidence type="ECO:0008006" key="3">
    <source>
        <dbReference type="Google" id="ProtNLM"/>
    </source>
</evidence>
<organism evidence="1 2">
    <name type="scientific">Kribbella alba</name>
    <dbReference type="NCBI Taxonomy" id="190197"/>
    <lineage>
        <taxon>Bacteria</taxon>
        <taxon>Bacillati</taxon>
        <taxon>Actinomycetota</taxon>
        <taxon>Actinomycetes</taxon>
        <taxon>Propionibacteriales</taxon>
        <taxon>Kribbellaceae</taxon>
        <taxon>Kribbella</taxon>
    </lineage>
</organism>
<gene>
    <name evidence="1" type="ORF">GCM10009744_61190</name>
</gene>
<sequence>MAARAAGVDKVLASRAEAVRQDNEAEFLADVDPGNQSLLAKQRMLFANLRQFGFAKLSYEQLREQFDQSLVDRYGPSTYAVAVAMAYQIEGIDPVPVRTMLGYTFTRRPDGRWMLVSDTDLDSRLPRGSHQEAWDIGKVLVKREPRVLVVVEQNQTALATSLAAKAASAVKAVSRSWPGGWTGSGVVIALDDKVVRGADYSLPKNAEDALAMATFVYRTLPGEVSGTGERADSYVVINPRNRSKVDARTLAHEFTHVATAPYGTNAPRWLVEGSATYEEFLPMDGARDLALDKYREKVRTQYLPKAKSLPGDAVFFNDSSSSYPLSWLAVDYIFQRYGGTELVTLYQEMAALGTTQAERNRIMVEHLGLTEAGLFQALKKAAA</sequence>
<protein>
    <recommendedName>
        <fullName evidence="3">Peptidase MA-like domain-containing protein</fullName>
    </recommendedName>
</protein>
<dbReference type="Proteomes" id="UP001501319">
    <property type="component" value="Unassembled WGS sequence"/>
</dbReference>
<proteinExistence type="predicted"/>
<dbReference type="EMBL" id="BAAANE010000013">
    <property type="protein sequence ID" value="GAA1659590.1"/>
    <property type="molecule type" value="Genomic_DNA"/>
</dbReference>
<name>A0ABN2FU02_9ACTN</name>
<keyword evidence="2" id="KW-1185">Reference proteome</keyword>
<evidence type="ECO:0000313" key="2">
    <source>
        <dbReference type="Proteomes" id="UP001501319"/>
    </source>
</evidence>